<reference evidence="3" key="2">
    <citation type="submission" date="2023-01" db="EMBL/GenBank/DDBJ databases">
        <authorList>
            <person name="Sun Q."/>
            <person name="Evtushenko L."/>
        </authorList>
    </citation>
    <scope>NUCLEOTIDE SEQUENCE</scope>
    <source>
        <strain evidence="3">VKM Ac-1069</strain>
    </source>
</reference>
<dbReference type="PROSITE" id="PS51257">
    <property type="entry name" value="PROKAR_LIPOPROTEIN"/>
    <property type="match status" value="1"/>
</dbReference>
<dbReference type="InterPro" id="IPR040832">
    <property type="entry name" value="TTHB210-like_dom"/>
</dbReference>
<evidence type="ECO:0000313" key="3">
    <source>
        <dbReference type="EMBL" id="GLL15147.1"/>
    </source>
</evidence>
<evidence type="ECO:0000313" key="4">
    <source>
        <dbReference type="Proteomes" id="UP001143463"/>
    </source>
</evidence>
<accession>A0A9W6NZP0</accession>
<proteinExistence type="predicted"/>
<protein>
    <recommendedName>
        <fullName evidence="2">TTHB210-like domain-containing protein</fullName>
    </recommendedName>
</protein>
<organism evidence="3 4">
    <name type="scientific">Pseudonocardia halophobica</name>
    <dbReference type="NCBI Taxonomy" id="29401"/>
    <lineage>
        <taxon>Bacteria</taxon>
        <taxon>Bacillati</taxon>
        <taxon>Actinomycetota</taxon>
        <taxon>Actinomycetes</taxon>
        <taxon>Pseudonocardiales</taxon>
        <taxon>Pseudonocardiaceae</taxon>
        <taxon>Pseudonocardia</taxon>
    </lineage>
</organism>
<sequence>MDGRRFLRRMGLVAAACTAAAVLSGCGGGTAQAGSGGTFFGPSQPLGNGTAKTYAVLDGSGNPTEIGLRLSPGALDGLPTTTTPAGTLMLDLPDQASATAFDHVMLNWNPQGHDPVPLFGKPHFDFHFDMVDMATIEGIQPTAPDYAAAADRLPEARYVPQGYAVPPGGTAAQQAVPGMGVHLVDSTDSSLVPGSYDFTQIIINGTWDGRYTFVEPMVTRDWLLTKPTLEQPLKLPEAYQKNGYYPTDYVVRVDDRTGDHVVALTGMTMRQAS</sequence>
<gene>
    <name evidence="3" type="ORF">GCM10017577_62960</name>
</gene>
<dbReference type="Proteomes" id="UP001143463">
    <property type="component" value="Unassembled WGS sequence"/>
</dbReference>
<name>A0A9W6NZP0_9PSEU</name>
<comment type="caution">
    <text evidence="3">The sequence shown here is derived from an EMBL/GenBank/DDBJ whole genome shotgun (WGS) entry which is preliminary data.</text>
</comment>
<keyword evidence="1" id="KW-0732">Signal</keyword>
<dbReference type="RefSeq" id="WP_037049271.1">
    <property type="nucleotide sequence ID" value="NZ_BAAAUZ010000003.1"/>
</dbReference>
<reference evidence="3" key="1">
    <citation type="journal article" date="2014" name="Int. J. Syst. Evol. Microbiol.">
        <title>Complete genome sequence of Corynebacterium casei LMG S-19264T (=DSM 44701T), isolated from a smear-ripened cheese.</title>
        <authorList>
            <consortium name="US DOE Joint Genome Institute (JGI-PGF)"/>
            <person name="Walter F."/>
            <person name="Albersmeier A."/>
            <person name="Kalinowski J."/>
            <person name="Ruckert C."/>
        </authorList>
    </citation>
    <scope>NUCLEOTIDE SEQUENCE</scope>
    <source>
        <strain evidence="3">VKM Ac-1069</strain>
    </source>
</reference>
<dbReference type="AlphaFoldDB" id="A0A9W6NZP0"/>
<feature type="signal peptide" evidence="1">
    <location>
        <begin position="1"/>
        <end position="33"/>
    </location>
</feature>
<evidence type="ECO:0000259" key="2">
    <source>
        <dbReference type="Pfam" id="PF18197"/>
    </source>
</evidence>
<feature type="domain" description="TTHB210-like" evidence="2">
    <location>
        <begin position="58"/>
        <end position="108"/>
    </location>
</feature>
<evidence type="ECO:0000256" key="1">
    <source>
        <dbReference type="SAM" id="SignalP"/>
    </source>
</evidence>
<keyword evidence="4" id="KW-1185">Reference proteome</keyword>
<feature type="chain" id="PRO_5040879185" description="TTHB210-like domain-containing protein" evidence="1">
    <location>
        <begin position="34"/>
        <end position="273"/>
    </location>
</feature>
<dbReference type="CDD" id="cd11669">
    <property type="entry name" value="TTHB210-like"/>
    <property type="match status" value="1"/>
</dbReference>
<dbReference type="InterPro" id="IPR033786">
    <property type="entry name" value="TTHB210-like"/>
</dbReference>
<dbReference type="Pfam" id="PF18197">
    <property type="entry name" value="TTHB210-like"/>
    <property type="match status" value="1"/>
</dbReference>
<dbReference type="EMBL" id="BSFQ01000042">
    <property type="protein sequence ID" value="GLL15147.1"/>
    <property type="molecule type" value="Genomic_DNA"/>
</dbReference>